<dbReference type="PROSITE" id="PS50893">
    <property type="entry name" value="ABC_TRANSPORTER_2"/>
    <property type="match status" value="1"/>
</dbReference>
<dbReference type="PANTHER" id="PTHR42939">
    <property type="entry name" value="ABC TRANSPORTER ATP-BINDING PROTEIN ALBC-RELATED"/>
    <property type="match status" value="1"/>
</dbReference>
<dbReference type="PATRIC" id="fig|1453497.3.peg.1937"/>
<dbReference type="PANTHER" id="PTHR42939:SF1">
    <property type="entry name" value="ABC TRANSPORTER ATP-BINDING PROTEIN ALBC-RELATED"/>
    <property type="match status" value="1"/>
</dbReference>
<dbReference type="AlphaFoldDB" id="A0A176K0Z3"/>
<evidence type="ECO:0000256" key="2">
    <source>
        <dbReference type="ARBA" id="ARBA00022741"/>
    </source>
</evidence>
<dbReference type="EMBL" id="JFHK01000007">
    <property type="protein sequence ID" value="OAA30706.1"/>
    <property type="molecule type" value="Genomic_DNA"/>
</dbReference>
<dbReference type="SUPFAM" id="SSF52540">
    <property type="entry name" value="P-loop containing nucleoside triphosphate hydrolases"/>
    <property type="match status" value="1"/>
</dbReference>
<organism evidence="5 6">
    <name type="scientific">Kosmotoga arenicorallina S304</name>
    <dbReference type="NCBI Taxonomy" id="1453497"/>
    <lineage>
        <taxon>Bacteria</taxon>
        <taxon>Thermotogati</taxon>
        <taxon>Thermotogota</taxon>
        <taxon>Thermotogae</taxon>
        <taxon>Kosmotogales</taxon>
        <taxon>Kosmotogaceae</taxon>
        <taxon>Kosmotoga</taxon>
    </lineage>
</organism>
<gene>
    <name evidence="5" type="ORF">AT15_09770</name>
</gene>
<name>A0A176K0Z3_9BACT</name>
<dbReference type="STRING" id="1453497.AT15_09770"/>
<proteinExistence type="predicted"/>
<dbReference type="InterPro" id="IPR003593">
    <property type="entry name" value="AAA+_ATPase"/>
</dbReference>
<dbReference type="RefSeq" id="WP_068347287.1">
    <property type="nucleotide sequence ID" value="NZ_JFHK01000007.1"/>
</dbReference>
<evidence type="ECO:0000259" key="4">
    <source>
        <dbReference type="PROSITE" id="PS50893"/>
    </source>
</evidence>
<dbReference type="PROSITE" id="PS00211">
    <property type="entry name" value="ABC_TRANSPORTER_1"/>
    <property type="match status" value="1"/>
</dbReference>
<feature type="domain" description="ABC transporter" evidence="4">
    <location>
        <begin position="2"/>
        <end position="233"/>
    </location>
</feature>
<keyword evidence="1" id="KW-0813">Transport</keyword>
<dbReference type="OrthoDB" id="9775135at2"/>
<evidence type="ECO:0000313" key="5">
    <source>
        <dbReference type="EMBL" id="OAA30706.1"/>
    </source>
</evidence>
<protein>
    <submittedName>
        <fullName evidence="5">3-dehydroquinate dehydratase</fullName>
    </submittedName>
</protein>
<evidence type="ECO:0000256" key="3">
    <source>
        <dbReference type="ARBA" id="ARBA00022840"/>
    </source>
</evidence>
<dbReference type="GO" id="GO:0005524">
    <property type="term" value="F:ATP binding"/>
    <property type="evidence" value="ECO:0007669"/>
    <property type="project" value="UniProtKB-KW"/>
</dbReference>
<dbReference type="InterPro" id="IPR003439">
    <property type="entry name" value="ABC_transporter-like_ATP-bd"/>
</dbReference>
<evidence type="ECO:0000313" key="6">
    <source>
        <dbReference type="Proteomes" id="UP000077339"/>
    </source>
</evidence>
<sequence>MISLMNITKIYSGNVRAVDNLSLEVRSGEIFGFLGPNGAGKTTTIKMLTGVIEPTQGTVKVCGVNMVKDPVTAKSFIGYVADEPLVMEKLKGIEYLNFIMNVFQVPKDLRTQRIERLLEDFKLSHAITDPINTYSHGMKQKLSLIAALSHNPKVWVLDEPIVGLDPESAFILKKMMRNHANSGNTVFFSTHVMEIAERVCDRIGIIQKGKLEFVGTVEELRKIKGSGTLEELFLEVTKSEIEKIDFSYLDNN</sequence>
<dbReference type="InterPro" id="IPR017871">
    <property type="entry name" value="ABC_transporter-like_CS"/>
</dbReference>
<keyword evidence="2" id="KW-0547">Nucleotide-binding</keyword>
<dbReference type="CDD" id="cd03230">
    <property type="entry name" value="ABC_DR_subfamily_A"/>
    <property type="match status" value="1"/>
</dbReference>
<dbReference type="GO" id="GO:0016887">
    <property type="term" value="F:ATP hydrolysis activity"/>
    <property type="evidence" value="ECO:0007669"/>
    <property type="project" value="InterPro"/>
</dbReference>
<keyword evidence="3" id="KW-0067">ATP-binding</keyword>
<dbReference type="SMART" id="SM00382">
    <property type="entry name" value="AAA"/>
    <property type="match status" value="1"/>
</dbReference>
<dbReference type="InterPro" id="IPR027417">
    <property type="entry name" value="P-loop_NTPase"/>
</dbReference>
<reference evidence="5 6" key="1">
    <citation type="submission" date="2014-02" db="EMBL/GenBank/DDBJ databases">
        <title>Kosmotoga genome sequencing.</title>
        <authorList>
            <person name="Pollo S.M."/>
            <person name="Charchuk R."/>
            <person name="Nesbo C.L."/>
        </authorList>
    </citation>
    <scope>NUCLEOTIDE SEQUENCE [LARGE SCALE GENOMIC DNA]</scope>
    <source>
        <strain evidence="5 6">S304</strain>
    </source>
</reference>
<dbReference type="Pfam" id="PF00005">
    <property type="entry name" value="ABC_tran"/>
    <property type="match status" value="1"/>
</dbReference>
<dbReference type="Gene3D" id="3.40.50.300">
    <property type="entry name" value="P-loop containing nucleotide triphosphate hydrolases"/>
    <property type="match status" value="1"/>
</dbReference>
<keyword evidence="6" id="KW-1185">Reference proteome</keyword>
<dbReference type="InterPro" id="IPR051782">
    <property type="entry name" value="ABC_Transporter_VariousFunc"/>
</dbReference>
<comment type="caution">
    <text evidence="5">The sequence shown here is derived from an EMBL/GenBank/DDBJ whole genome shotgun (WGS) entry which is preliminary data.</text>
</comment>
<accession>A0A176K0Z3</accession>
<evidence type="ECO:0000256" key="1">
    <source>
        <dbReference type="ARBA" id="ARBA00022448"/>
    </source>
</evidence>
<dbReference type="Proteomes" id="UP000077339">
    <property type="component" value="Unassembled WGS sequence"/>
</dbReference>